<dbReference type="GO" id="GO:0043111">
    <property type="term" value="P:replication fork arrest"/>
    <property type="evidence" value="ECO:0007669"/>
    <property type="project" value="TreeGrafter"/>
</dbReference>
<dbReference type="AlphaFoldDB" id="A0A9N9RA03"/>
<feature type="domain" description="Chromosome segregation in meiosis protein 3" evidence="8">
    <location>
        <begin position="72"/>
        <end position="149"/>
    </location>
</feature>
<dbReference type="Proteomes" id="UP001153714">
    <property type="component" value="Chromosome 4"/>
</dbReference>
<evidence type="ECO:0000313" key="9">
    <source>
        <dbReference type="EMBL" id="CAG9792573.1"/>
    </source>
</evidence>
<feature type="region of interest" description="Disordered" evidence="7">
    <location>
        <begin position="417"/>
        <end position="457"/>
    </location>
</feature>
<dbReference type="InterPro" id="IPR040038">
    <property type="entry name" value="TIPIN/Csm3/Swi3"/>
</dbReference>
<comment type="similarity">
    <text evidence="2 6">Belongs to the CSM3 family.</text>
</comment>
<evidence type="ECO:0000256" key="7">
    <source>
        <dbReference type="SAM" id="MobiDB-lite"/>
    </source>
</evidence>
<dbReference type="PANTHER" id="PTHR13220">
    <property type="entry name" value="TIMELESS INTERACTING-RELATED"/>
    <property type="match status" value="1"/>
</dbReference>
<evidence type="ECO:0000256" key="3">
    <source>
        <dbReference type="ARBA" id="ARBA00022763"/>
    </source>
</evidence>
<dbReference type="GO" id="GO:0031298">
    <property type="term" value="C:replication fork protection complex"/>
    <property type="evidence" value="ECO:0007669"/>
    <property type="project" value="TreeGrafter"/>
</dbReference>
<keyword evidence="5 6" id="KW-0131">Cell cycle</keyword>
<dbReference type="GO" id="GO:0000076">
    <property type="term" value="P:DNA replication checkpoint signaling"/>
    <property type="evidence" value="ECO:0007669"/>
    <property type="project" value="UniProtKB-UniRule"/>
</dbReference>
<dbReference type="EMBL" id="OU893335">
    <property type="protein sequence ID" value="CAG9792573.1"/>
    <property type="molecule type" value="Genomic_DNA"/>
</dbReference>
<name>A0A9N9RA03_9NEOP</name>
<keyword evidence="3 6" id="KW-0227">DNA damage</keyword>
<accession>A0A9N9RA03</accession>
<dbReference type="GO" id="GO:0003677">
    <property type="term" value="F:DNA binding"/>
    <property type="evidence" value="ECO:0007669"/>
    <property type="project" value="TreeGrafter"/>
</dbReference>
<dbReference type="Pfam" id="PF07962">
    <property type="entry name" value="Swi3"/>
    <property type="match status" value="1"/>
</dbReference>
<dbReference type="InterPro" id="IPR012923">
    <property type="entry name" value="Csm3"/>
</dbReference>
<keyword evidence="4 6" id="KW-0539">Nucleus</keyword>
<reference evidence="9" key="1">
    <citation type="submission" date="2021-12" db="EMBL/GenBank/DDBJ databases">
        <authorList>
            <person name="King R."/>
        </authorList>
    </citation>
    <scope>NUCLEOTIDE SEQUENCE</scope>
</reference>
<comment type="subcellular location">
    <subcellularLocation>
        <location evidence="1 6">Nucleus</location>
    </subcellularLocation>
</comment>
<sequence length="457" mass="52357">MSLLEDVFLENEADEAQELERVIEGEDYDERPVTPNSDENEEREDEAEEDKRRIDPTHSKTKRVIKNPRFLLNPARLTGPRGIEVIPEHFKDFKFQGKGHEKEDLDLVLKKLEHWAYRLYPKFEFADCLKKIETLGKKRPVKVHLHKIRFGLMTFGGETVDQKESSDDEQAVATQEDEFDKLLQQQIELAKSTPMSAKQPPSEMQLFENRSLLMPKATSSPSINDEQRERMLRNRRLAEERRLAKLKNNRVVNNGSKDIPLDIDTVAECSAEIEDDVIFRKRNISNAIDSSSDDDEISMNKSVTVQVHGVVKNSKNNDQTVKVNVNIVPDTSETVDTVADEIINEKTDEVQQNKDAVAESSYNVDIIDKNNKVDGFNVIVQSEIDNVDSIDDNNLSPVTDQTIHSRICIRQETEEEKVTQEIKDQPSEIRKGSLVSNEESVNKDINNDMDVDFDDDF</sequence>
<dbReference type="GO" id="GO:0031297">
    <property type="term" value="P:replication fork processing"/>
    <property type="evidence" value="ECO:0007669"/>
    <property type="project" value="UniProtKB-UniRule"/>
</dbReference>
<protein>
    <recommendedName>
        <fullName evidence="6">TIMELESS-interacting protein</fullName>
    </recommendedName>
</protein>
<evidence type="ECO:0000256" key="2">
    <source>
        <dbReference type="ARBA" id="ARBA00006075"/>
    </source>
</evidence>
<reference evidence="9" key="2">
    <citation type="submission" date="2022-10" db="EMBL/GenBank/DDBJ databases">
        <authorList>
            <consortium name="ENA_rothamsted_submissions"/>
            <consortium name="culmorum"/>
            <person name="King R."/>
        </authorList>
    </citation>
    <scope>NUCLEOTIDE SEQUENCE</scope>
</reference>
<evidence type="ECO:0000256" key="5">
    <source>
        <dbReference type="ARBA" id="ARBA00023306"/>
    </source>
</evidence>
<feature type="region of interest" description="Disordered" evidence="7">
    <location>
        <begin position="1"/>
        <end position="59"/>
    </location>
</feature>
<organism evidence="9 10">
    <name type="scientific">Diatraea saccharalis</name>
    <name type="common">sugarcane borer</name>
    <dbReference type="NCBI Taxonomy" id="40085"/>
    <lineage>
        <taxon>Eukaryota</taxon>
        <taxon>Metazoa</taxon>
        <taxon>Ecdysozoa</taxon>
        <taxon>Arthropoda</taxon>
        <taxon>Hexapoda</taxon>
        <taxon>Insecta</taxon>
        <taxon>Pterygota</taxon>
        <taxon>Neoptera</taxon>
        <taxon>Endopterygota</taxon>
        <taxon>Lepidoptera</taxon>
        <taxon>Glossata</taxon>
        <taxon>Ditrysia</taxon>
        <taxon>Pyraloidea</taxon>
        <taxon>Crambidae</taxon>
        <taxon>Crambinae</taxon>
        <taxon>Diatraea</taxon>
    </lineage>
</organism>
<gene>
    <name evidence="9" type="ORF">DIATSA_LOCUS10093</name>
</gene>
<evidence type="ECO:0000256" key="6">
    <source>
        <dbReference type="RuleBase" id="RU366049"/>
    </source>
</evidence>
<keyword evidence="10" id="KW-1185">Reference proteome</keyword>
<feature type="compositionally biased region" description="Basic and acidic residues" evidence="7">
    <location>
        <begin position="417"/>
        <end position="431"/>
    </location>
</feature>
<dbReference type="PANTHER" id="PTHR13220:SF11">
    <property type="entry name" value="TIMELESS-INTERACTING PROTEIN"/>
    <property type="match status" value="1"/>
</dbReference>
<dbReference type="GO" id="GO:0006974">
    <property type="term" value="P:DNA damage response"/>
    <property type="evidence" value="ECO:0007669"/>
    <property type="project" value="UniProtKB-KW"/>
</dbReference>
<evidence type="ECO:0000256" key="1">
    <source>
        <dbReference type="ARBA" id="ARBA00004123"/>
    </source>
</evidence>
<evidence type="ECO:0000259" key="8">
    <source>
        <dbReference type="Pfam" id="PF07962"/>
    </source>
</evidence>
<feature type="compositionally biased region" description="Acidic residues" evidence="7">
    <location>
        <begin position="38"/>
        <end position="48"/>
    </location>
</feature>
<proteinExistence type="inferred from homology"/>
<feature type="compositionally biased region" description="Basic and acidic residues" evidence="7">
    <location>
        <begin position="49"/>
        <end position="58"/>
    </location>
</feature>
<comment type="function">
    <text evidence="6">Plays an important role in the control of DNA replication and the maintenance of replication fork stability.</text>
</comment>
<feature type="compositionally biased region" description="Acidic residues" evidence="7">
    <location>
        <begin position="447"/>
        <end position="457"/>
    </location>
</feature>
<feature type="compositionally biased region" description="Acidic residues" evidence="7">
    <location>
        <begin position="7"/>
        <end position="17"/>
    </location>
</feature>
<dbReference type="OrthoDB" id="437078at2759"/>
<evidence type="ECO:0000256" key="4">
    <source>
        <dbReference type="ARBA" id="ARBA00023242"/>
    </source>
</evidence>
<evidence type="ECO:0000313" key="10">
    <source>
        <dbReference type="Proteomes" id="UP001153714"/>
    </source>
</evidence>